<feature type="transmembrane region" description="Helical" evidence="10">
    <location>
        <begin position="48"/>
        <end position="68"/>
    </location>
</feature>
<evidence type="ECO:0000256" key="8">
    <source>
        <dbReference type="ARBA" id="ARBA00023224"/>
    </source>
</evidence>
<dbReference type="InterPro" id="IPR017452">
    <property type="entry name" value="GPCR_Rhodpsn_7TM"/>
</dbReference>
<dbReference type="KEGG" id="lgi:LOTGIDRAFT_138181"/>
<evidence type="ECO:0000256" key="6">
    <source>
        <dbReference type="ARBA" id="ARBA00023136"/>
    </source>
</evidence>
<evidence type="ECO:0000256" key="3">
    <source>
        <dbReference type="ARBA" id="ARBA00022692"/>
    </source>
</evidence>
<dbReference type="GO" id="GO:0016907">
    <property type="term" value="F:G protein-coupled acetylcholine receptor activity"/>
    <property type="evidence" value="ECO:0007669"/>
    <property type="project" value="TreeGrafter"/>
</dbReference>
<evidence type="ECO:0000256" key="7">
    <source>
        <dbReference type="ARBA" id="ARBA00023170"/>
    </source>
</evidence>
<protein>
    <recommendedName>
        <fullName evidence="11">G-protein coupled receptors family 1 profile domain-containing protein</fullName>
    </recommendedName>
</protein>
<dbReference type="GO" id="GO:0030425">
    <property type="term" value="C:dendrite"/>
    <property type="evidence" value="ECO:0007669"/>
    <property type="project" value="TreeGrafter"/>
</dbReference>
<dbReference type="Pfam" id="PF00001">
    <property type="entry name" value="7tm_1"/>
    <property type="match status" value="1"/>
</dbReference>
<dbReference type="OrthoDB" id="10071887at2759"/>
<keyword evidence="8 9" id="KW-0807">Transducer</keyword>
<dbReference type="GO" id="GO:0005886">
    <property type="term" value="C:plasma membrane"/>
    <property type="evidence" value="ECO:0007669"/>
    <property type="project" value="UniProtKB-SubCell"/>
</dbReference>
<name>V4AYB3_LOTGI</name>
<dbReference type="GO" id="GO:0004993">
    <property type="term" value="F:G protein-coupled serotonin receptor activity"/>
    <property type="evidence" value="ECO:0007669"/>
    <property type="project" value="TreeGrafter"/>
</dbReference>
<comment type="subcellular location">
    <subcellularLocation>
        <location evidence="1">Cell membrane</location>
        <topology evidence="1">Multi-pass membrane protein</topology>
    </subcellularLocation>
</comment>
<feature type="transmembrane region" description="Helical" evidence="10">
    <location>
        <begin position="80"/>
        <end position="100"/>
    </location>
</feature>
<evidence type="ECO:0000259" key="11">
    <source>
        <dbReference type="PROSITE" id="PS50262"/>
    </source>
</evidence>
<proteinExistence type="inferred from homology"/>
<feature type="transmembrane region" description="Helical" evidence="10">
    <location>
        <begin position="205"/>
        <end position="226"/>
    </location>
</feature>
<dbReference type="PANTHER" id="PTHR24247:SF195">
    <property type="entry name" value="G-PROTEIN COUPLED RECEPTORS FAMILY 1 PROFILE DOMAIN-CONTAINING PROTEIN"/>
    <property type="match status" value="1"/>
</dbReference>
<evidence type="ECO:0000313" key="13">
    <source>
        <dbReference type="Proteomes" id="UP000030746"/>
    </source>
</evidence>
<feature type="transmembrane region" description="Helical" evidence="10">
    <location>
        <begin position="279"/>
        <end position="298"/>
    </location>
</feature>
<dbReference type="GeneID" id="20234014"/>
<evidence type="ECO:0000256" key="1">
    <source>
        <dbReference type="ARBA" id="ARBA00004651"/>
    </source>
</evidence>
<dbReference type="PROSITE" id="PS00237">
    <property type="entry name" value="G_PROTEIN_RECEP_F1_1"/>
    <property type="match status" value="1"/>
</dbReference>
<dbReference type="EMBL" id="KB200170">
    <property type="protein sequence ID" value="ESP02568.1"/>
    <property type="molecule type" value="Genomic_DNA"/>
</dbReference>
<accession>V4AYB3</accession>
<dbReference type="GO" id="GO:0045202">
    <property type="term" value="C:synapse"/>
    <property type="evidence" value="ECO:0007669"/>
    <property type="project" value="TreeGrafter"/>
</dbReference>
<keyword evidence="7 9" id="KW-0675">Receptor</keyword>
<dbReference type="PRINTS" id="PR00237">
    <property type="entry name" value="GPCRRHODOPSN"/>
</dbReference>
<dbReference type="AlphaFoldDB" id="V4AYB3"/>
<keyword evidence="13" id="KW-1185">Reference proteome</keyword>
<evidence type="ECO:0000256" key="5">
    <source>
        <dbReference type="ARBA" id="ARBA00023040"/>
    </source>
</evidence>
<dbReference type="SUPFAM" id="SSF81321">
    <property type="entry name" value="Family A G protein-coupled receptor-like"/>
    <property type="match status" value="1"/>
</dbReference>
<evidence type="ECO:0000256" key="2">
    <source>
        <dbReference type="ARBA" id="ARBA00022475"/>
    </source>
</evidence>
<keyword evidence="4 10" id="KW-1133">Transmembrane helix</keyword>
<keyword evidence="5 9" id="KW-0297">G-protein coupled receptor</keyword>
<evidence type="ECO:0000256" key="4">
    <source>
        <dbReference type="ARBA" id="ARBA00022989"/>
    </source>
</evidence>
<dbReference type="InterPro" id="IPR000276">
    <property type="entry name" value="GPCR_Rhodpsn"/>
</dbReference>
<feature type="domain" description="G-protein coupled receptors family 1 profile" evidence="11">
    <location>
        <begin position="60"/>
        <end position="334"/>
    </location>
</feature>
<organism evidence="12 13">
    <name type="scientific">Lottia gigantea</name>
    <name type="common">Giant owl limpet</name>
    <dbReference type="NCBI Taxonomy" id="225164"/>
    <lineage>
        <taxon>Eukaryota</taxon>
        <taxon>Metazoa</taxon>
        <taxon>Spiralia</taxon>
        <taxon>Lophotrochozoa</taxon>
        <taxon>Mollusca</taxon>
        <taxon>Gastropoda</taxon>
        <taxon>Patellogastropoda</taxon>
        <taxon>Lottioidea</taxon>
        <taxon>Lottiidae</taxon>
        <taxon>Lottia</taxon>
    </lineage>
</organism>
<feature type="transmembrane region" description="Helical" evidence="10">
    <location>
        <begin position="158"/>
        <end position="180"/>
    </location>
</feature>
<dbReference type="Proteomes" id="UP000030746">
    <property type="component" value="Unassembled WGS sequence"/>
</dbReference>
<sequence>MIASWNKSPRHQLGCFLRLDMENTSDTLPNYGDSLQNTSFVVSWVQTIPLVLVTCVTLVANGAILVMFVTTKSFRRCRNIYIASLAMADFLIGCTMPLSIMESVYYPWSPIGVACHIYLIARHSLLYVSLLSILLISIDRWWSINYPFSYRVRQSRRLAISAVTFSWFLSFVLNIPPIVIMTDFQQHNSSKVYNKRCNSPHETHFVYLLVTSVVEYLCPLVALWILNCSIYFRIRNQFHNVRKQISRKNSMSNITGVSGTRKQSDDLVREMMVKQDKKAACSLGMMVIVFTVCWTPHMVVQVINSKCGQCLPEIITNVTFWILVINSAINPFLYGLLNKEYRKVLGRWMHCYSRRRTFRIKEAVMYWNIMPMNGADKMRDNGITYMNAVKEWSS</sequence>
<dbReference type="RefSeq" id="XP_009046708.1">
    <property type="nucleotide sequence ID" value="XM_009048460.1"/>
</dbReference>
<dbReference type="STRING" id="225164.V4AYB3"/>
<keyword evidence="3 9" id="KW-0812">Transmembrane</keyword>
<dbReference type="PANTHER" id="PTHR24247">
    <property type="entry name" value="5-HYDROXYTRYPTAMINE RECEPTOR"/>
    <property type="match status" value="1"/>
</dbReference>
<feature type="transmembrane region" description="Helical" evidence="10">
    <location>
        <begin position="318"/>
        <end position="337"/>
    </location>
</feature>
<reference evidence="12 13" key="1">
    <citation type="journal article" date="2013" name="Nature">
        <title>Insights into bilaterian evolution from three spiralian genomes.</title>
        <authorList>
            <person name="Simakov O."/>
            <person name="Marletaz F."/>
            <person name="Cho S.J."/>
            <person name="Edsinger-Gonzales E."/>
            <person name="Havlak P."/>
            <person name="Hellsten U."/>
            <person name="Kuo D.H."/>
            <person name="Larsson T."/>
            <person name="Lv J."/>
            <person name="Arendt D."/>
            <person name="Savage R."/>
            <person name="Osoegawa K."/>
            <person name="de Jong P."/>
            <person name="Grimwood J."/>
            <person name="Chapman J.A."/>
            <person name="Shapiro H."/>
            <person name="Aerts A."/>
            <person name="Otillar R.P."/>
            <person name="Terry A.Y."/>
            <person name="Boore J.L."/>
            <person name="Grigoriev I.V."/>
            <person name="Lindberg D.R."/>
            <person name="Seaver E.C."/>
            <person name="Weisblat D.A."/>
            <person name="Putnam N.H."/>
            <person name="Rokhsar D.S."/>
        </authorList>
    </citation>
    <scope>NUCLEOTIDE SEQUENCE [LARGE SCALE GENOMIC DNA]</scope>
</reference>
<dbReference type="GO" id="GO:0007187">
    <property type="term" value="P:G protein-coupled receptor signaling pathway, coupled to cyclic nucleotide second messenger"/>
    <property type="evidence" value="ECO:0007669"/>
    <property type="project" value="TreeGrafter"/>
</dbReference>
<dbReference type="HOGENOM" id="CLU_009579_11_2_1"/>
<comment type="similarity">
    <text evidence="9">Belongs to the G-protein coupled receptor 1 family.</text>
</comment>
<evidence type="ECO:0000256" key="9">
    <source>
        <dbReference type="RuleBase" id="RU000688"/>
    </source>
</evidence>
<dbReference type="CTD" id="20234014"/>
<dbReference type="OMA" id="DRWWSIH"/>
<evidence type="ECO:0000313" key="12">
    <source>
        <dbReference type="EMBL" id="ESP02568.1"/>
    </source>
</evidence>
<evidence type="ECO:0000256" key="10">
    <source>
        <dbReference type="SAM" id="Phobius"/>
    </source>
</evidence>
<dbReference type="Gene3D" id="1.20.1070.10">
    <property type="entry name" value="Rhodopsin 7-helix transmembrane proteins"/>
    <property type="match status" value="1"/>
</dbReference>
<keyword evidence="6 10" id="KW-0472">Membrane</keyword>
<dbReference type="PROSITE" id="PS50262">
    <property type="entry name" value="G_PROTEIN_RECEP_F1_2"/>
    <property type="match status" value="1"/>
</dbReference>
<dbReference type="GO" id="GO:0007197">
    <property type="term" value="P:adenylate cyclase-inhibiting G protein-coupled acetylcholine receptor signaling pathway"/>
    <property type="evidence" value="ECO:0007669"/>
    <property type="project" value="TreeGrafter"/>
</dbReference>
<feature type="transmembrane region" description="Helical" evidence="10">
    <location>
        <begin position="120"/>
        <end position="138"/>
    </location>
</feature>
<keyword evidence="2" id="KW-1003">Cell membrane</keyword>
<gene>
    <name evidence="12" type="ORF">LOTGIDRAFT_138181</name>
</gene>